<reference evidence="2 3" key="1">
    <citation type="submission" date="2024-12" db="EMBL/GenBank/DDBJ databases">
        <authorList>
            <person name="Hu S."/>
        </authorList>
    </citation>
    <scope>NUCLEOTIDE SEQUENCE [LARGE SCALE GENOMIC DNA]</scope>
    <source>
        <strain evidence="2 3">P-25</strain>
    </source>
</reference>
<sequence>MISLLTSMLFAQMPNYFVHETAVVDEGAKIGAGTKIWHFCHIMPHAKIGNDCSLGQNVMIADEVEIGNGVKIQNNVSVYTGVVLEDNVFVGPSVVFTNVKNPRSFINRKQEFKKTLIRKGATIGANATIICGHTVGSYAFIAAGTVVTKDVKPYSLVMGNPGVHVGWVSEYGHTLNFNVSNITQCPESGEKYQLIDNQITKIK</sequence>
<protein>
    <submittedName>
        <fullName evidence="2">Acyltransferase</fullName>
        <ecNumber evidence="2">2.3.1.-</ecNumber>
    </submittedName>
</protein>
<gene>
    <name evidence="2" type="ORF">E5L68_003940</name>
</gene>
<keyword evidence="2" id="KW-0012">Acyltransferase</keyword>
<dbReference type="Proteomes" id="UP001517367">
    <property type="component" value="Unassembled WGS sequence"/>
</dbReference>
<evidence type="ECO:0000256" key="1">
    <source>
        <dbReference type="ARBA" id="ARBA00007274"/>
    </source>
</evidence>
<evidence type="ECO:0000313" key="3">
    <source>
        <dbReference type="Proteomes" id="UP001517367"/>
    </source>
</evidence>
<organism evidence="2 3">
    <name type="scientific">Pedobacter helvus</name>
    <dbReference type="NCBI Taxonomy" id="2563444"/>
    <lineage>
        <taxon>Bacteria</taxon>
        <taxon>Pseudomonadati</taxon>
        <taxon>Bacteroidota</taxon>
        <taxon>Sphingobacteriia</taxon>
        <taxon>Sphingobacteriales</taxon>
        <taxon>Sphingobacteriaceae</taxon>
        <taxon>Pedobacter</taxon>
    </lineage>
</organism>
<dbReference type="GO" id="GO:0016746">
    <property type="term" value="F:acyltransferase activity"/>
    <property type="evidence" value="ECO:0007669"/>
    <property type="project" value="UniProtKB-KW"/>
</dbReference>
<accession>A0ABW9JDW7</accession>
<dbReference type="InterPro" id="IPR011004">
    <property type="entry name" value="Trimer_LpxA-like_sf"/>
</dbReference>
<dbReference type="Pfam" id="PF00132">
    <property type="entry name" value="Hexapep"/>
    <property type="match status" value="2"/>
</dbReference>
<evidence type="ECO:0000313" key="2">
    <source>
        <dbReference type="EMBL" id="MFN0290525.1"/>
    </source>
</evidence>
<comment type="caution">
    <text evidence="2">The sequence shown here is derived from an EMBL/GenBank/DDBJ whole genome shotgun (WGS) entry which is preliminary data.</text>
</comment>
<keyword evidence="2" id="KW-0808">Transferase</keyword>
<dbReference type="Gene3D" id="2.160.10.10">
    <property type="entry name" value="Hexapeptide repeat proteins"/>
    <property type="match status" value="1"/>
</dbReference>
<dbReference type="EMBL" id="SRMP02000003">
    <property type="protein sequence ID" value="MFN0290525.1"/>
    <property type="molecule type" value="Genomic_DNA"/>
</dbReference>
<dbReference type="PANTHER" id="PTHR43300">
    <property type="entry name" value="ACETYLTRANSFERASE"/>
    <property type="match status" value="1"/>
</dbReference>
<dbReference type="Pfam" id="PF14602">
    <property type="entry name" value="Hexapep_2"/>
    <property type="match status" value="1"/>
</dbReference>
<dbReference type="InterPro" id="IPR050179">
    <property type="entry name" value="Trans_hexapeptide_repeat"/>
</dbReference>
<name>A0ABW9JDW7_9SPHI</name>
<dbReference type="Gene3D" id="2.20.70.110">
    <property type="match status" value="1"/>
</dbReference>
<dbReference type="RefSeq" id="WP_246073609.1">
    <property type="nucleotide sequence ID" value="NZ_SRMP02000003.1"/>
</dbReference>
<dbReference type="CDD" id="cd03358">
    <property type="entry name" value="LbH_WxcM_N_like"/>
    <property type="match status" value="1"/>
</dbReference>
<dbReference type="InterPro" id="IPR001451">
    <property type="entry name" value="Hexapep"/>
</dbReference>
<dbReference type="PANTHER" id="PTHR43300:SF4">
    <property type="entry name" value="ACYL-[ACYL-CARRIER-PROTEIN]--UDP-N-ACETYLGLUCOSAMINE O-ACYLTRANSFERASE"/>
    <property type="match status" value="1"/>
</dbReference>
<comment type="similarity">
    <text evidence="1">Belongs to the transferase hexapeptide repeat family.</text>
</comment>
<dbReference type="EC" id="2.3.1.-" evidence="2"/>
<keyword evidence="3" id="KW-1185">Reference proteome</keyword>
<dbReference type="SUPFAM" id="SSF51161">
    <property type="entry name" value="Trimeric LpxA-like enzymes"/>
    <property type="match status" value="1"/>
</dbReference>
<proteinExistence type="inferred from homology"/>